<feature type="compositionally biased region" description="Polar residues" evidence="1">
    <location>
        <begin position="574"/>
        <end position="584"/>
    </location>
</feature>
<evidence type="ECO:0000256" key="1">
    <source>
        <dbReference type="SAM" id="MobiDB-lite"/>
    </source>
</evidence>
<keyword evidence="3" id="KW-1185">Reference proteome</keyword>
<feature type="region of interest" description="Disordered" evidence="1">
    <location>
        <begin position="552"/>
        <end position="632"/>
    </location>
</feature>
<feature type="compositionally biased region" description="Polar residues" evidence="1">
    <location>
        <begin position="554"/>
        <end position="566"/>
    </location>
</feature>
<dbReference type="Proteomes" id="UP001203852">
    <property type="component" value="Unassembled WGS sequence"/>
</dbReference>
<gene>
    <name evidence="2" type="ORF">EDD36DRAFT_330591</name>
</gene>
<reference evidence="2" key="1">
    <citation type="journal article" date="2022" name="bioRxiv">
        <title>Deciphering the potential niche of two novel black yeast fungi from a biological soil crust based on their genomes, phenotypes, and melanin regulation.</title>
        <authorList>
            <consortium name="DOE Joint Genome Institute"/>
            <person name="Carr E.C."/>
            <person name="Barton Q."/>
            <person name="Grambo S."/>
            <person name="Sullivan M."/>
            <person name="Renfro C.M."/>
            <person name="Kuo A."/>
            <person name="Pangilinan J."/>
            <person name="Lipzen A."/>
            <person name="Keymanesh K."/>
            <person name="Savage E."/>
            <person name="Barry K."/>
            <person name="Grigoriev I.V."/>
            <person name="Riekhof W.R."/>
            <person name="Harris S.S."/>
        </authorList>
    </citation>
    <scope>NUCLEOTIDE SEQUENCE</scope>
    <source>
        <strain evidence="2">JF 03-4F</strain>
    </source>
</reference>
<comment type="caution">
    <text evidence="2">The sequence shown here is derived from an EMBL/GenBank/DDBJ whole genome shotgun (WGS) entry which is preliminary data.</text>
</comment>
<feature type="compositionally biased region" description="Polar residues" evidence="1">
    <location>
        <begin position="190"/>
        <end position="204"/>
    </location>
</feature>
<protein>
    <submittedName>
        <fullName evidence="2">Uncharacterized protein</fullName>
    </submittedName>
</protein>
<feature type="compositionally biased region" description="Basic and acidic residues" evidence="1">
    <location>
        <begin position="77"/>
        <end position="94"/>
    </location>
</feature>
<feature type="compositionally biased region" description="Basic and acidic residues" evidence="1">
    <location>
        <begin position="218"/>
        <end position="232"/>
    </location>
</feature>
<evidence type="ECO:0000313" key="2">
    <source>
        <dbReference type="EMBL" id="KAI1610632.1"/>
    </source>
</evidence>
<sequence>MARLLGDADLFLSVKVQSKNNVESHPKVIEVLPATPTMVHDTNPKSASHVPAQPLRHKRRFTIGGPKISHPVSTEGKQNDVPEKGLEATPDHVKPKSTVTISRSHSRLQSGQSRHPGSRLRDDSAVGRDPTRKEQERPSVQRSITVPASRDIAVDHSVSRASSIRSRSPDKAQYPPSSWKSPPNAESPVHTIQESVTTHQNPRNAASLWQGPKLGQPRHTEPALRSPLKEQKLAGILLSESKSRRRSSSARPQLDDRSPSSDRTANIIAPVQPMYIKSRRRNSSFSTSTYTRRDQPVIDTSRDTGTQPINKPDLPEPEIAYGHTYHYTTCEHTSPPLSRPLNVQPTLVQYSDDLLAYPPFHLRSLLESPQKSIPSIYIIDGSCCNCDLSERRKAESAVLEKYTTRLDNLFLQLNLLQDDMDAKASRAPDFLRSDTSPSLSDVSPETIQSIILMEHQLDDVVQRRDREVKSIWKGYTERWGPATVGIHHENDSIRDRGRTHAISERSANGADQWTTSSVSDVDTVAGRTSTIASTVSSRTTHTLFSAAGRPKLNASRQSSFTTSVNGPQERYSDGTRSVMATSSVDGVKGDGRMMVEWIRPDRGSARSRSQSQSQSRSRSTTNRTWRLDDSCT</sequence>
<dbReference type="AlphaFoldDB" id="A0AAN6DS51"/>
<evidence type="ECO:0000313" key="3">
    <source>
        <dbReference type="Proteomes" id="UP001203852"/>
    </source>
</evidence>
<proteinExistence type="predicted"/>
<feature type="compositionally biased region" description="Basic and acidic residues" evidence="1">
    <location>
        <begin position="119"/>
        <end position="139"/>
    </location>
</feature>
<feature type="compositionally biased region" description="Basic and acidic residues" evidence="1">
    <location>
        <begin position="291"/>
        <end position="302"/>
    </location>
</feature>
<organism evidence="2 3">
    <name type="scientific">Exophiala viscosa</name>
    <dbReference type="NCBI Taxonomy" id="2486360"/>
    <lineage>
        <taxon>Eukaryota</taxon>
        <taxon>Fungi</taxon>
        <taxon>Dikarya</taxon>
        <taxon>Ascomycota</taxon>
        <taxon>Pezizomycotina</taxon>
        <taxon>Eurotiomycetes</taxon>
        <taxon>Chaetothyriomycetidae</taxon>
        <taxon>Chaetothyriales</taxon>
        <taxon>Herpotrichiellaceae</taxon>
        <taxon>Exophiala</taxon>
    </lineage>
</organism>
<feature type="region of interest" description="Disordered" evidence="1">
    <location>
        <begin position="63"/>
        <end position="316"/>
    </location>
</feature>
<name>A0AAN6DS51_9EURO</name>
<feature type="compositionally biased region" description="Basic and acidic residues" evidence="1">
    <location>
        <begin position="587"/>
        <end position="604"/>
    </location>
</feature>
<accession>A0AAN6DS51</accession>
<feature type="compositionally biased region" description="Low complexity" evidence="1">
    <location>
        <begin position="606"/>
        <end position="619"/>
    </location>
</feature>
<dbReference type="EMBL" id="MU404358">
    <property type="protein sequence ID" value="KAI1610632.1"/>
    <property type="molecule type" value="Genomic_DNA"/>
</dbReference>
<feature type="compositionally biased region" description="Polar residues" evidence="1">
    <location>
        <begin position="97"/>
        <end position="115"/>
    </location>
</feature>